<dbReference type="EMBL" id="JAAXPN010000001">
    <property type="protein sequence ID" value="NKZ23372.1"/>
    <property type="molecule type" value="Genomic_DNA"/>
</dbReference>
<dbReference type="RefSeq" id="WP_168721170.1">
    <property type="nucleotide sequence ID" value="NZ_JAAXPN010000001.1"/>
</dbReference>
<dbReference type="Pfam" id="PF00793">
    <property type="entry name" value="DAHP_synth_1"/>
    <property type="match status" value="1"/>
</dbReference>
<dbReference type="InterPro" id="IPR006268">
    <property type="entry name" value="DAHP_syn_2"/>
</dbReference>
<dbReference type="GO" id="GO:0003849">
    <property type="term" value="F:3-deoxy-7-phosphoheptulonate synthase activity"/>
    <property type="evidence" value="ECO:0007669"/>
    <property type="project" value="UniProtKB-EC"/>
</dbReference>
<evidence type="ECO:0000256" key="1">
    <source>
        <dbReference type="ARBA" id="ARBA00022679"/>
    </source>
</evidence>
<keyword evidence="1 3" id="KW-0808">Transferase</keyword>
<gene>
    <name evidence="3" type="primary">aroF</name>
    <name evidence="3" type="ORF">HF964_00890</name>
</gene>
<dbReference type="GO" id="GO:0016832">
    <property type="term" value="F:aldehyde-lyase activity"/>
    <property type="evidence" value="ECO:0007669"/>
    <property type="project" value="InterPro"/>
</dbReference>
<reference evidence="3 4" key="1">
    <citation type="submission" date="2020-04" db="EMBL/GenBank/DDBJ databases">
        <title>MicrobeNet Type strains.</title>
        <authorList>
            <person name="Nicholson A.C."/>
        </authorList>
    </citation>
    <scope>NUCLEOTIDE SEQUENCE [LARGE SCALE GENOMIC DNA]</scope>
    <source>
        <strain evidence="3 4">CCUG 61472</strain>
    </source>
</reference>
<dbReference type="NCBIfam" id="NF009239">
    <property type="entry name" value="PRK12595.1"/>
    <property type="match status" value="1"/>
</dbReference>
<dbReference type="PANTHER" id="PTHR43018">
    <property type="entry name" value="PHOSPHO-2-DEHYDRO-3-DEOXYHEPTONATE ALDOLASE"/>
    <property type="match status" value="1"/>
</dbReference>
<dbReference type="InterPro" id="IPR052899">
    <property type="entry name" value="Class-I_DAHP_synthase"/>
</dbReference>
<dbReference type="EC" id="2.5.1.54" evidence="3"/>
<organism evidence="3 4">
    <name type="scientific">Periweissella fabalis</name>
    <dbReference type="NCBI Taxonomy" id="1070421"/>
    <lineage>
        <taxon>Bacteria</taxon>
        <taxon>Bacillati</taxon>
        <taxon>Bacillota</taxon>
        <taxon>Bacilli</taxon>
        <taxon>Lactobacillales</taxon>
        <taxon>Lactobacillaceae</taxon>
        <taxon>Periweissella</taxon>
    </lineage>
</organism>
<evidence type="ECO:0000313" key="4">
    <source>
        <dbReference type="Proteomes" id="UP000549765"/>
    </source>
</evidence>
<dbReference type="NCBIfam" id="NF006421">
    <property type="entry name" value="PRK08673.1"/>
    <property type="match status" value="1"/>
</dbReference>
<evidence type="ECO:0000313" key="3">
    <source>
        <dbReference type="EMBL" id="NKZ23372.1"/>
    </source>
</evidence>
<dbReference type="Gene3D" id="3.20.20.70">
    <property type="entry name" value="Aldolase class I"/>
    <property type="match status" value="1"/>
</dbReference>
<dbReference type="GO" id="GO:0009073">
    <property type="term" value="P:aromatic amino acid family biosynthetic process"/>
    <property type="evidence" value="ECO:0007669"/>
    <property type="project" value="InterPro"/>
</dbReference>
<accession>A0A7X6S2V1</accession>
<dbReference type="InterPro" id="IPR013785">
    <property type="entry name" value="Aldolase_TIM"/>
</dbReference>
<proteinExistence type="predicted"/>
<dbReference type="AlphaFoldDB" id="A0A7X6S2V1"/>
<feature type="domain" description="DAHP synthetase I/KDSA" evidence="2">
    <location>
        <begin position="81"/>
        <end position="319"/>
    </location>
</feature>
<comment type="caution">
    <text evidence="3">The sequence shown here is derived from an EMBL/GenBank/DDBJ whole genome shotgun (WGS) entry which is preliminary data.</text>
</comment>
<dbReference type="InterPro" id="IPR006218">
    <property type="entry name" value="DAHP1/KDSA"/>
</dbReference>
<evidence type="ECO:0000259" key="2">
    <source>
        <dbReference type="Pfam" id="PF00793"/>
    </source>
</evidence>
<sequence>MIITNQDSATATALKDQLVAQNPDLLIFQHAQNLALPTVKTVANLPIELPAGAQVILNHHAAVQSTRAFHPENTVITTPHSEIGDGSLVIMAGPDSIESAEHVAQMATEVHAVGATVLRGGSFKPRTSPYSFQGVGEAGLIAHRQAADAAGLDMVTEVLDPRDVDVVDQYTDIFQIGTRNMQNFALLKAVGAKRKPVVLKRGMSATLDEFLQAAEYIAAGGNTQIILMERGIRSFDNKYTRNTLDVGAIAVLKQMTHYPVLLDASHAAGERALVTPLTLAGVAAGADGFMLEIHDNPDAAFVDAQQAITPAHMGEIVTKARQIHAIVRGE</sequence>
<dbReference type="Proteomes" id="UP000549765">
    <property type="component" value="Unassembled WGS sequence"/>
</dbReference>
<keyword evidence="4" id="KW-1185">Reference proteome</keyword>
<protein>
    <submittedName>
        <fullName evidence="3">3-deoxy-7-phosphoheptulonate synthase</fullName>
        <ecNumber evidence="3">2.5.1.54</ecNumber>
    </submittedName>
</protein>
<dbReference type="PANTHER" id="PTHR43018:SF2">
    <property type="entry name" value="PHOSPHO-2-DEHYDRO-3-DEOXYHEPTONATE ALDOLASE"/>
    <property type="match status" value="1"/>
</dbReference>
<dbReference type="NCBIfam" id="TIGR01361">
    <property type="entry name" value="DAHP_synth_Bsub"/>
    <property type="match status" value="1"/>
</dbReference>
<name>A0A7X6S2V1_9LACO</name>
<dbReference type="SUPFAM" id="SSF51569">
    <property type="entry name" value="Aldolase"/>
    <property type="match status" value="1"/>
</dbReference>